<dbReference type="Pfam" id="PF00534">
    <property type="entry name" value="Glycos_transf_1"/>
    <property type="match status" value="1"/>
</dbReference>
<dbReference type="PANTHER" id="PTHR46401">
    <property type="entry name" value="GLYCOSYLTRANSFERASE WBBK-RELATED"/>
    <property type="match status" value="1"/>
</dbReference>
<keyword evidence="5" id="KW-1185">Reference proteome</keyword>
<sequence length="410" mass="45009">MLNILFIHQNFPGQFRHLAPTLAAAGHRVVALGMHARPGLKGVDHRTYAVQRRPVAGQHALLRESEAKVLRGEACAVAMLALAREGFVPDLVVCNPAWGEALYVKDVFPAARLVCLMEFFYGTPDADVGFDPEFPVGGVESRLRQRMKNMALTEALLTMDQGVAPTAWQASRLPNPFQPKVEVVFDGIDTQALRPDPQARFELPALGLAFAAGAPLITFVNRNLEPYRGYHRFLRALPTVLKQVPDAQVVLVGGDGVSYGAPAPQGQTWKQIYWGEVAAQLDASRVHFVGQLPYADYQKLLQVSAAHVYLTYPFVLSWSCLEAMSLGCHVIGSRTAPVQEYIEDGINGHLVDFFDTEALAEAMIRALAQRGQDAALRQAARQTAVSRCDLRTVCLPQWRSVLSRTMGSPV</sequence>
<dbReference type="Gene3D" id="3.40.50.2000">
    <property type="entry name" value="Glycogen Phosphorylase B"/>
    <property type="match status" value="2"/>
</dbReference>
<gene>
    <name evidence="4" type="ORF">KAK11_00410</name>
</gene>
<reference evidence="4 5" key="1">
    <citation type="submission" date="2021-04" db="EMBL/GenBank/DDBJ databases">
        <title>The genome sequence of type strain Ideonella paludis KCTC 32238.</title>
        <authorList>
            <person name="Liu Y."/>
        </authorList>
    </citation>
    <scope>NUCLEOTIDE SEQUENCE [LARGE SCALE GENOMIC DNA]</scope>
    <source>
        <strain evidence="4 5">KCTC 32238</strain>
    </source>
</reference>
<dbReference type="EMBL" id="JAGQDG010000001">
    <property type="protein sequence ID" value="MBQ0933770.1"/>
    <property type="molecule type" value="Genomic_DNA"/>
</dbReference>
<evidence type="ECO:0000259" key="2">
    <source>
        <dbReference type="Pfam" id="PF00534"/>
    </source>
</evidence>
<name>A0ABS5DRK4_9BURK</name>
<keyword evidence="1 4" id="KW-0808">Transferase</keyword>
<dbReference type="InterPro" id="IPR001296">
    <property type="entry name" value="Glyco_trans_1"/>
</dbReference>
<dbReference type="Pfam" id="PF12000">
    <property type="entry name" value="Glyco_trans_4_3"/>
    <property type="match status" value="1"/>
</dbReference>
<accession>A0ABS5DRK4</accession>
<proteinExistence type="predicted"/>
<evidence type="ECO:0000313" key="4">
    <source>
        <dbReference type="EMBL" id="MBQ0933770.1"/>
    </source>
</evidence>
<protein>
    <submittedName>
        <fullName evidence="4">Glycosyltransferase</fullName>
        <ecNumber evidence="4">2.4.-.-</ecNumber>
    </submittedName>
</protein>
<feature type="domain" description="Glycosyl transferase family 4" evidence="3">
    <location>
        <begin position="26"/>
        <end position="192"/>
    </location>
</feature>
<dbReference type="InterPro" id="IPR022623">
    <property type="entry name" value="Glyco_trans_4"/>
</dbReference>
<dbReference type="EC" id="2.4.-.-" evidence="4"/>
<evidence type="ECO:0000256" key="1">
    <source>
        <dbReference type="ARBA" id="ARBA00022679"/>
    </source>
</evidence>
<evidence type="ECO:0000313" key="5">
    <source>
        <dbReference type="Proteomes" id="UP000672097"/>
    </source>
</evidence>
<dbReference type="SUPFAM" id="SSF53756">
    <property type="entry name" value="UDP-Glycosyltransferase/glycogen phosphorylase"/>
    <property type="match status" value="1"/>
</dbReference>
<organism evidence="4 5">
    <name type="scientific">Ideonella paludis</name>
    <dbReference type="NCBI Taxonomy" id="1233411"/>
    <lineage>
        <taxon>Bacteria</taxon>
        <taxon>Pseudomonadati</taxon>
        <taxon>Pseudomonadota</taxon>
        <taxon>Betaproteobacteria</taxon>
        <taxon>Burkholderiales</taxon>
        <taxon>Sphaerotilaceae</taxon>
        <taxon>Ideonella</taxon>
    </lineage>
</organism>
<comment type="caution">
    <text evidence="4">The sequence shown here is derived from an EMBL/GenBank/DDBJ whole genome shotgun (WGS) entry which is preliminary data.</text>
</comment>
<dbReference type="PANTHER" id="PTHR46401:SF2">
    <property type="entry name" value="GLYCOSYLTRANSFERASE WBBK-RELATED"/>
    <property type="match status" value="1"/>
</dbReference>
<evidence type="ECO:0000259" key="3">
    <source>
        <dbReference type="Pfam" id="PF12000"/>
    </source>
</evidence>
<keyword evidence="4" id="KW-0328">Glycosyltransferase</keyword>
<dbReference type="RefSeq" id="WP_210805050.1">
    <property type="nucleotide sequence ID" value="NZ_JAGQDG010000001.1"/>
</dbReference>
<feature type="domain" description="Glycosyl transferase family 1" evidence="2">
    <location>
        <begin position="214"/>
        <end position="382"/>
    </location>
</feature>
<dbReference type="Proteomes" id="UP000672097">
    <property type="component" value="Unassembled WGS sequence"/>
</dbReference>
<dbReference type="GO" id="GO:0016757">
    <property type="term" value="F:glycosyltransferase activity"/>
    <property type="evidence" value="ECO:0007669"/>
    <property type="project" value="UniProtKB-KW"/>
</dbReference>